<organism evidence="1">
    <name type="scientific">Salmonella enterica subsp. enterica serovar Braenderup</name>
    <dbReference type="NCBI Taxonomy" id="149391"/>
    <lineage>
        <taxon>Bacteria</taxon>
        <taxon>Pseudomonadati</taxon>
        <taxon>Pseudomonadota</taxon>
        <taxon>Gammaproteobacteria</taxon>
        <taxon>Enterobacterales</taxon>
        <taxon>Enterobacteriaceae</taxon>
        <taxon>Salmonella</taxon>
    </lineage>
</organism>
<comment type="caution">
    <text evidence="1">The sequence shown here is derived from an EMBL/GenBank/DDBJ whole genome shotgun (WGS) entry which is preliminary data.</text>
</comment>
<name>A0A609WAT5_SALET</name>
<proteinExistence type="predicted"/>
<gene>
    <name evidence="1" type="ORF">CIL65_21050</name>
</gene>
<dbReference type="AlphaFoldDB" id="A0A609WAT5"/>
<protein>
    <submittedName>
        <fullName evidence="1">Uncharacterized protein</fullName>
    </submittedName>
</protein>
<accession>A0A609WAT5</accession>
<sequence>MLEPFPAVGAILIYRKMTAKSRYLRKRSKSIVFFLLANDCFDVNYHMDFVYDDQHFFEENEKYFSTATDGRKVIDYLINT</sequence>
<evidence type="ECO:0000313" key="1">
    <source>
        <dbReference type="EMBL" id="ECV4808294.1"/>
    </source>
</evidence>
<reference evidence="1" key="1">
    <citation type="submission" date="2018-06" db="EMBL/GenBank/DDBJ databases">
        <authorList>
            <consortium name="PulseNet: The National Subtyping Network for Foodborne Disease Surveillance"/>
            <person name="Tarr C.L."/>
            <person name="Trees E."/>
            <person name="Katz L.S."/>
            <person name="Carleton-Romer H.A."/>
            <person name="Stroika S."/>
            <person name="Kucerova Z."/>
            <person name="Roache K.F."/>
            <person name="Sabol A.L."/>
            <person name="Besser J."/>
            <person name="Gerner-Smidt P."/>
        </authorList>
    </citation>
    <scope>NUCLEOTIDE SEQUENCE</scope>
    <source>
        <strain evidence="1">PNUSAS019523</strain>
    </source>
</reference>
<dbReference type="EMBL" id="AAKTKA010000050">
    <property type="protein sequence ID" value="ECV4808294.1"/>
    <property type="molecule type" value="Genomic_DNA"/>
</dbReference>